<dbReference type="GeneTree" id="ENSGT00550000076229"/>
<keyword evidence="2" id="KW-1133">Transmembrane helix</keyword>
<feature type="compositionally biased region" description="Low complexity" evidence="1">
    <location>
        <begin position="100"/>
        <end position="112"/>
    </location>
</feature>
<protein>
    <submittedName>
        <fullName evidence="3">InaF motif containing 1</fullName>
    </submittedName>
</protein>
<keyword evidence="2" id="KW-0812">Transmembrane</keyword>
<organism evidence="3 4">
    <name type="scientific">Rhinopithecus roxellana</name>
    <name type="common">Golden snub-nosed monkey</name>
    <name type="synonym">Pygathrix roxellana</name>
    <dbReference type="NCBI Taxonomy" id="61622"/>
    <lineage>
        <taxon>Eukaryota</taxon>
        <taxon>Metazoa</taxon>
        <taxon>Chordata</taxon>
        <taxon>Craniata</taxon>
        <taxon>Vertebrata</taxon>
        <taxon>Euteleostomi</taxon>
        <taxon>Mammalia</taxon>
        <taxon>Eutheria</taxon>
        <taxon>Euarchontoglires</taxon>
        <taxon>Primates</taxon>
        <taxon>Haplorrhini</taxon>
        <taxon>Catarrhini</taxon>
        <taxon>Cercopithecidae</taxon>
        <taxon>Colobinae</taxon>
        <taxon>Rhinopithecus</taxon>
    </lineage>
</organism>
<evidence type="ECO:0000313" key="4">
    <source>
        <dbReference type="Proteomes" id="UP000233200"/>
    </source>
</evidence>
<feature type="region of interest" description="Disordered" evidence="1">
    <location>
        <begin position="100"/>
        <end position="143"/>
    </location>
</feature>
<name>A0A2K6QBK7_RHIRO</name>
<dbReference type="Proteomes" id="UP000233200">
    <property type="component" value="Unplaced"/>
</dbReference>
<feature type="compositionally biased region" description="Gly residues" evidence="1">
    <location>
        <begin position="10"/>
        <end position="19"/>
    </location>
</feature>
<dbReference type="PANTHER" id="PTHR34929:SF2">
    <property type="entry name" value="TRANSMEMBRANE PROTEIN INAFM1-RELATED"/>
    <property type="match status" value="1"/>
</dbReference>
<gene>
    <name evidence="3" type="primary">INAFM1</name>
</gene>
<keyword evidence="4" id="KW-1185">Reference proteome</keyword>
<evidence type="ECO:0000313" key="3">
    <source>
        <dbReference type="Ensembl" id="ENSRROP00000026169.1"/>
    </source>
</evidence>
<feature type="region of interest" description="Disordered" evidence="1">
    <location>
        <begin position="62"/>
        <end position="85"/>
    </location>
</feature>
<accession>A0A2K6QBK7</accession>
<feature type="transmembrane region" description="Helical" evidence="2">
    <location>
        <begin position="34"/>
        <end position="57"/>
    </location>
</feature>
<evidence type="ECO:0000256" key="2">
    <source>
        <dbReference type="SAM" id="Phobius"/>
    </source>
</evidence>
<feature type="region of interest" description="Disordered" evidence="1">
    <location>
        <begin position="1"/>
        <end position="25"/>
    </location>
</feature>
<dbReference type="Ensembl" id="ENSRROT00000050399.1">
    <property type="protein sequence ID" value="ENSRROP00000026169.1"/>
    <property type="gene ID" value="ENSRROG00000036821.1"/>
</dbReference>
<dbReference type="OMA" id="RISMSIC"/>
<sequence>GVRGVARRGSGPGPGGGGGRKTDPRGRWLRLAPVCAYFLCVSLAAVLLAVYYGLIWVPTRSPAAPAGPQPSAPSPPCASRPGAPPVPVPAAASVSCLLGVPGGPRPQLQLPLSRRRRYSDPGRRPSHQTARETPEAAEGRGPG</sequence>
<dbReference type="AlphaFoldDB" id="A0A2K6QBK7"/>
<dbReference type="InterPro" id="IPR029162">
    <property type="entry name" value="InaF-motif"/>
</dbReference>
<feature type="compositionally biased region" description="Basic and acidic residues" evidence="1">
    <location>
        <begin position="118"/>
        <end position="143"/>
    </location>
</feature>
<evidence type="ECO:0000256" key="1">
    <source>
        <dbReference type="SAM" id="MobiDB-lite"/>
    </source>
</evidence>
<reference evidence="3" key="1">
    <citation type="submission" date="2025-08" db="UniProtKB">
        <authorList>
            <consortium name="Ensembl"/>
        </authorList>
    </citation>
    <scope>IDENTIFICATION</scope>
</reference>
<reference evidence="3" key="2">
    <citation type="submission" date="2025-09" db="UniProtKB">
        <authorList>
            <consortium name="Ensembl"/>
        </authorList>
    </citation>
    <scope>IDENTIFICATION</scope>
</reference>
<keyword evidence="2" id="KW-0472">Membrane</keyword>
<proteinExistence type="predicted"/>
<dbReference type="PANTHER" id="PTHR34929">
    <property type="entry name" value="ZGC:153157"/>
    <property type="match status" value="1"/>
</dbReference>
<feature type="compositionally biased region" description="Pro residues" evidence="1">
    <location>
        <begin position="65"/>
        <end position="85"/>
    </location>
</feature>
<dbReference type="Pfam" id="PF15018">
    <property type="entry name" value="InaF-motif"/>
    <property type="match status" value="1"/>
</dbReference>